<dbReference type="InterPro" id="IPR028045">
    <property type="entry name" value="HROB"/>
</dbReference>
<feature type="region of interest" description="Disordered" evidence="1">
    <location>
        <begin position="32"/>
        <end position="60"/>
    </location>
</feature>
<comment type="caution">
    <text evidence="3">The sequence shown here is derived from an EMBL/GenBank/DDBJ whole genome shotgun (WGS) entry which is preliminary data.</text>
</comment>
<name>A0ABD1Y2I4_9MARC</name>
<sequence>MAEDWAAAADDLEKLLDFDDFEVPAVFRSSRTTPCHHTKEAETEPLPGESPCLNPSSCHPLPNTEIVEDISHSREDLEPDQSGVVASVGGTLLIESPECTFSADTALIRPRTSQLNTQFVVARATGDQNGSFAERHGRGTAEGRDVHTQSIPLLSYRQNPYGTPTRDKYRRGDASLAAENSTISQVRRGVNDAAVVGKLGTRRAADDVEISCPQFTGIRESRKTCAISKAEDEDSEMGIVLGTGLAEESFVASKRKLSGQMRQSGIHVQQQGAGKVLSRSRETGTAPPVENRFNSLKNVGTSVERTQVPSLRDFPAPMPPSPEKEDCSKRIQQQESWFSEGGKFGGLPYRIPGPAGALQENFRKRASTGALKTRQGSLDFNTQSDTTDFEEGPWITAMDYLERGAPKNLPRVTIASIKNVSRSSGHISELVAMVKAVVPNGFGDVSAILKDPTGAINGCIHRSVLTESKYSQRVVPGAVLVLHKVVVFSSSPYAHYLNIISENVHKLFAREVGSFQPPASVNDDKNVEENEVKSLEVTPDNLRDRSQDLATISQRRRDPPRAGRSFQNNECVPSLGENQRSGQSRCGESIERLPDDLFPNTRGRHSEVAEGDSRIKEKLAKNSRQLPNTQTTKDLDGKATREEVAAAKAKAAGWDFGEDVEVLLDDYPMYLITE</sequence>
<dbReference type="PANTHER" id="PTHR14523:SF1">
    <property type="entry name" value="HOMOLOGOUS RECOMBINATION OB-FOLD PROTEIN"/>
    <property type="match status" value="1"/>
</dbReference>
<feature type="compositionally biased region" description="Polar residues" evidence="1">
    <location>
        <begin position="565"/>
        <end position="586"/>
    </location>
</feature>
<protein>
    <recommendedName>
        <fullName evidence="2">Homologous recombination OB-fold protein OB-fold domain-containing protein</fullName>
    </recommendedName>
</protein>
<feature type="domain" description="Homologous recombination OB-fold protein OB-fold" evidence="2">
    <location>
        <begin position="427"/>
        <end position="510"/>
    </location>
</feature>
<dbReference type="EMBL" id="JBHFFA010000006">
    <property type="protein sequence ID" value="KAL2620969.1"/>
    <property type="molecule type" value="Genomic_DNA"/>
</dbReference>
<dbReference type="Pfam" id="PF15072">
    <property type="entry name" value="HROB"/>
    <property type="match status" value="1"/>
</dbReference>
<feature type="region of interest" description="Disordered" evidence="1">
    <location>
        <begin position="265"/>
        <end position="293"/>
    </location>
</feature>
<dbReference type="AlphaFoldDB" id="A0ABD1Y2I4"/>
<keyword evidence="4" id="KW-1185">Reference proteome</keyword>
<accession>A0ABD1Y2I4</accession>
<proteinExistence type="predicted"/>
<dbReference type="Proteomes" id="UP001605036">
    <property type="component" value="Unassembled WGS sequence"/>
</dbReference>
<evidence type="ECO:0000313" key="3">
    <source>
        <dbReference type="EMBL" id="KAL2620969.1"/>
    </source>
</evidence>
<reference evidence="3 4" key="1">
    <citation type="submission" date="2024-09" db="EMBL/GenBank/DDBJ databases">
        <title>Chromosome-scale assembly of Riccia fluitans.</title>
        <authorList>
            <person name="Paukszto L."/>
            <person name="Sawicki J."/>
            <person name="Karawczyk K."/>
            <person name="Piernik-Szablinska J."/>
            <person name="Szczecinska M."/>
            <person name="Mazdziarz M."/>
        </authorList>
    </citation>
    <scope>NUCLEOTIDE SEQUENCE [LARGE SCALE GENOMIC DNA]</scope>
    <source>
        <strain evidence="3">Rf_01</strain>
        <tissue evidence="3">Aerial parts of the thallus</tissue>
    </source>
</reference>
<evidence type="ECO:0000313" key="4">
    <source>
        <dbReference type="Proteomes" id="UP001605036"/>
    </source>
</evidence>
<organism evidence="3 4">
    <name type="scientific">Riccia fluitans</name>
    <dbReference type="NCBI Taxonomy" id="41844"/>
    <lineage>
        <taxon>Eukaryota</taxon>
        <taxon>Viridiplantae</taxon>
        <taxon>Streptophyta</taxon>
        <taxon>Embryophyta</taxon>
        <taxon>Marchantiophyta</taxon>
        <taxon>Marchantiopsida</taxon>
        <taxon>Marchantiidae</taxon>
        <taxon>Marchantiales</taxon>
        <taxon>Ricciaceae</taxon>
        <taxon>Riccia</taxon>
    </lineage>
</organism>
<dbReference type="InterPro" id="IPR058570">
    <property type="entry name" value="HROB_OB"/>
</dbReference>
<evidence type="ECO:0000259" key="2">
    <source>
        <dbReference type="Pfam" id="PF15072"/>
    </source>
</evidence>
<feature type="region of interest" description="Disordered" evidence="1">
    <location>
        <begin position="539"/>
        <end position="612"/>
    </location>
</feature>
<evidence type="ECO:0000256" key="1">
    <source>
        <dbReference type="SAM" id="MobiDB-lite"/>
    </source>
</evidence>
<gene>
    <name evidence="3" type="ORF">R1flu_001174</name>
</gene>
<dbReference type="PANTHER" id="PTHR14523">
    <property type="entry name" value="UNCHARACTERIZED PROTEIN C17ORF53 HOMOLOG"/>
    <property type="match status" value="1"/>
</dbReference>